<name>A0A914CM88_9BILA</name>
<dbReference type="WBParaSite" id="ACRNAN_scaffold11854.g10167.t1">
    <property type="protein sequence ID" value="ACRNAN_scaffold11854.g10167.t1"/>
    <property type="gene ID" value="ACRNAN_scaffold11854.g10167"/>
</dbReference>
<sequence length="165" mass="19071">MIWPPFFIQPVFRHDLALGVYTQQNVFKLLTESSAFSTQLRSGAPVTIGKLKITLLSQILPPNQITQYRFVDNGTYNRILNEENFKKCQLFVCPTKEKAEKMQSIFSRSAFQCYVAEGKANCIHENFQLNQILEEYHLAWTIPGTIFKIMGKDMVVAERIHVHED</sequence>
<dbReference type="Proteomes" id="UP000887540">
    <property type="component" value="Unplaced"/>
</dbReference>
<reference evidence="3" key="1">
    <citation type="submission" date="2022-11" db="UniProtKB">
        <authorList>
            <consortium name="WormBaseParasite"/>
        </authorList>
    </citation>
    <scope>IDENTIFICATION</scope>
</reference>
<proteinExistence type="predicted"/>
<evidence type="ECO:0000313" key="3">
    <source>
        <dbReference type="WBParaSite" id="ACRNAN_scaffold11854.g10167.t1"/>
    </source>
</evidence>
<evidence type="ECO:0000313" key="2">
    <source>
        <dbReference type="Proteomes" id="UP000887540"/>
    </source>
</evidence>
<feature type="domain" description="Phlebovirus glycoprotein G2 fusion" evidence="1">
    <location>
        <begin position="32"/>
        <end position="152"/>
    </location>
</feature>
<accession>A0A914CM88</accession>
<dbReference type="Pfam" id="PF07245">
    <property type="entry name" value="Phlebovirus_G2"/>
    <property type="match status" value="1"/>
</dbReference>
<evidence type="ECO:0000259" key="1">
    <source>
        <dbReference type="Pfam" id="PF07245"/>
    </source>
</evidence>
<organism evidence="2 3">
    <name type="scientific">Acrobeloides nanus</name>
    <dbReference type="NCBI Taxonomy" id="290746"/>
    <lineage>
        <taxon>Eukaryota</taxon>
        <taxon>Metazoa</taxon>
        <taxon>Ecdysozoa</taxon>
        <taxon>Nematoda</taxon>
        <taxon>Chromadorea</taxon>
        <taxon>Rhabditida</taxon>
        <taxon>Tylenchina</taxon>
        <taxon>Cephalobomorpha</taxon>
        <taxon>Cephaloboidea</taxon>
        <taxon>Cephalobidae</taxon>
        <taxon>Acrobeloides</taxon>
    </lineage>
</organism>
<protein>
    <submittedName>
        <fullName evidence="3">Phlebovirus glycoprotein G2 fusion domain-containing protein</fullName>
    </submittedName>
</protein>
<keyword evidence="2" id="KW-1185">Reference proteome</keyword>
<dbReference type="InterPro" id="IPR009878">
    <property type="entry name" value="Phlebovirus_G2_fusion"/>
</dbReference>
<dbReference type="AlphaFoldDB" id="A0A914CM88"/>